<accession>A0ABY2FSU9</accession>
<comment type="caution">
    <text evidence="1">The sequence shown here is derived from an EMBL/GenBank/DDBJ whole genome shotgun (WGS) entry which is preliminary data.</text>
</comment>
<gene>
    <name evidence="1" type="ORF">BCF50_2663</name>
</gene>
<dbReference type="Proteomes" id="UP000295709">
    <property type="component" value="Unassembled WGS sequence"/>
</dbReference>
<dbReference type="EMBL" id="SOQW01000003">
    <property type="protein sequence ID" value="TDX91528.1"/>
    <property type="molecule type" value="Genomic_DNA"/>
</dbReference>
<protein>
    <submittedName>
        <fullName evidence="1">Uncharacterized protein</fullName>
    </submittedName>
</protein>
<name>A0ABY2FSU9_9FLAO</name>
<evidence type="ECO:0000313" key="1">
    <source>
        <dbReference type="EMBL" id="TDX91528.1"/>
    </source>
</evidence>
<sequence length="69" mass="7687">MFSNQELILKLIFLTSLEKILFSAKMKKSAERTADLKCIMVKYYLLIAATPGSSKPSRLSNIAPPPVET</sequence>
<proteinExistence type="predicted"/>
<organism evidence="1 2">
    <name type="scientific">Chryseobacterium daecheongense</name>
    <dbReference type="NCBI Taxonomy" id="192389"/>
    <lineage>
        <taxon>Bacteria</taxon>
        <taxon>Pseudomonadati</taxon>
        <taxon>Bacteroidota</taxon>
        <taxon>Flavobacteriia</taxon>
        <taxon>Flavobacteriales</taxon>
        <taxon>Weeksellaceae</taxon>
        <taxon>Chryseobacterium group</taxon>
        <taxon>Chryseobacterium</taxon>
    </lineage>
</organism>
<evidence type="ECO:0000313" key="2">
    <source>
        <dbReference type="Proteomes" id="UP000295709"/>
    </source>
</evidence>
<reference evidence="1 2" key="1">
    <citation type="submission" date="2019-03" db="EMBL/GenBank/DDBJ databases">
        <title>Genomic Encyclopedia of Archaeal and Bacterial Type Strains, Phase II (KMG-II): from individual species to whole genera.</title>
        <authorList>
            <person name="Goeker M."/>
        </authorList>
    </citation>
    <scope>NUCLEOTIDE SEQUENCE [LARGE SCALE GENOMIC DNA]</scope>
    <source>
        <strain evidence="1 2">DSM 15235</strain>
    </source>
</reference>
<keyword evidence="2" id="KW-1185">Reference proteome</keyword>